<dbReference type="InterPro" id="IPR013783">
    <property type="entry name" value="Ig-like_fold"/>
</dbReference>
<keyword evidence="1" id="KW-0472">Membrane</keyword>
<accession>A0AAE1QBK6</accession>
<keyword evidence="4" id="KW-1185">Reference proteome</keyword>
<proteinExistence type="predicted"/>
<dbReference type="PROSITE" id="PS50835">
    <property type="entry name" value="IG_LIKE"/>
    <property type="match status" value="1"/>
</dbReference>
<dbReference type="PANTHER" id="PTHR21261">
    <property type="entry name" value="BEAT PROTEIN"/>
    <property type="match status" value="1"/>
</dbReference>
<organism evidence="3 4">
    <name type="scientific">Petrolisthes manimaculis</name>
    <dbReference type="NCBI Taxonomy" id="1843537"/>
    <lineage>
        <taxon>Eukaryota</taxon>
        <taxon>Metazoa</taxon>
        <taxon>Ecdysozoa</taxon>
        <taxon>Arthropoda</taxon>
        <taxon>Crustacea</taxon>
        <taxon>Multicrustacea</taxon>
        <taxon>Malacostraca</taxon>
        <taxon>Eumalacostraca</taxon>
        <taxon>Eucarida</taxon>
        <taxon>Decapoda</taxon>
        <taxon>Pleocyemata</taxon>
        <taxon>Anomura</taxon>
        <taxon>Galatheoidea</taxon>
        <taxon>Porcellanidae</taxon>
        <taxon>Petrolisthes</taxon>
    </lineage>
</organism>
<dbReference type="Proteomes" id="UP001292094">
    <property type="component" value="Unassembled WGS sequence"/>
</dbReference>
<evidence type="ECO:0000313" key="4">
    <source>
        <dbReference type="Proteomes" id="UP001292094"/>
    </source>
</evidence>
<protein>
    <recommendedName>
        <fullName evidence="2">Ig-like domain-containing protein</fullName>
    </recommendedName>
</protein>
<keyword evidence="1" id="KW-1133">Transmembrane helix</keyword>
<gene>
    <name evidence="3" type="ORF">Pmani_005469</name>
</gene>
<reference evidence="3" key="1">
    <citation type="submission" date="2023-11" db="EMBL/GenBank/DDBJ databases">
        <title>Genome assemblies of two species of porcelain crab, Petrolisthes cinctipes and Petrolisthes manimaculis (Anomura: Porcellanidae).</title>
        <authorList>
            <person name="Angst P."/>
        </authorList>
    </citation>
    <scope>NUCLEOTIDE SEQUENCE</scope>
    <source>
        <strain evidence="3">PB745_02</strain>
        <tissue evidence="3">Gill</tissue>
    </source>
</reference>
<dbReference type="AlphaFoldDB" id="A0AAE1QBK6"/>
<dbReference type="EMBL" id="JAWZYT010000409">
    <property type="protein sequence ID" value="KAK4323829.1"/>
    <property type="molecule type" value="Genomic_DNA"/>
</dbReference>
<feature type="domain" description="Ig-like" evidence="2">
    <location>
        <begin position="1"/>
        <end position="108"/>
    </location>
</feature>
<dbReference type="InterPro" id="IPR036179">
    <property type="entry name" value="Ig-like_dom_sf"/>
</dbReference>
<dbReference type="SUPFAM" id="SSF48726">
    <property type="entry name" value="Immunoglobulin"/>
    <property type="match status" value="1"/>
</dbReference>
<evidence type="ECO:0000259" key="2">
    <source>
        <dbReference type="PROSITE" id="PS50835"/>
    </source>
</evidence>
<dbReference type="PANTHER" id="PTHR21261:SF15">
    <property type="entry name" value="BEATEN PATH IIIA, ISOFORM D-RELATED"/>
    <property type="match status" value="1"/>
</dbReference>
<dbReference type="InterPro" id="IPR007110">
    <property type="entry name" value="Ig-like_dom"/>
</dbReference>
<evidence type="ECO:0000313" key="3">
    <source>
        <dbReference type="EMBL" id="KAK4323829.1"/>
    </source>
</evidence>
<keyword evidence="1" id="KW-0812">Transmembrane</keyword>
<evidence type="ECO:0000256" key="1">
    <source>
        <dbReference type="SAM" id="Phobius"/>
    </source>
</evidence>
<comment type="caution">
    <text evidence="3">The sequence shown here is derived from an EMBL/GenBank/DDBJ whole genome shotgun (WGS) entry which is preliminary data.</text>
</comment>
<feature type="transmembrane region" description="Helical" evidence="1">
    <location>
        <begin position="329"/>
        <end position="354"/>
    </location>
</feature>
<sequence length="355" mass="39700">MSDSRCVVVQKVRVVEGPILKGQLARLECLWSDGGGPPLYSLRWCKDGHQFFVVTLQPSLRKVVFPTPGVHVLVTASDQYTLTLNNVSSLTTGTYTCEAMSDQPAFISTALALNLTVIELPTWGPTLMDMVSVYQEGETLHARCTVVRSRPHAHFSFSINNYTIPEKHEWIINNTQVENKDDLTWNSSATLSIKLSPTNMDILLKQRLHEDNPPSGHHPLPRYYRLPSSLTSASHSNEIYSHNNSSTWSSLFRSWSKQTDSSSKGDVVDDRESYQFNSRHAVSSWSAAGTHRVNLTCISRISTLTFHTSTWSLLAFPNPKRRPIVVSKLFGISGCQTSLSPGVLLLLMFAYLFII</sequence>
<name>A0AAE1QBK6_9EUCA</name>
<dbReference type="Gene3D" id="2.60.40.10">
    <property type="entry name" value="Immunoglobulins"/>
    <property type="match status" value="1"/>
</dbReference>